<dbReference type="AlphaFoldDB" id="A0AA38XHW6"/>
<sequence length="158" mass="16905">MMPEPETLRTLVPYAAEDDRKAMVTAAQRIGSWNVPDDESDLVDKAEYDDTFAVSTGTEANGTTSDLVSALETSTTEMCAEPATVGESSNINSTPAFETSDTEAASEEATASETSVTAPARVLANVAAVDNLDLNMISQRSNRHCREQKVFQTNGPPR</sequence>
<protein>
    <submittedName>
        <fullName evidence="2">Uncharacterized protein</fullName>
    </submittedName>
</protein>
<evidence type="ECO:0000313" key="2">
    <source>
        <dbReference type="EMBL" id="KAJ9613411.1"/>
    </source>
</evidence>
<proteinExistence type="predicted"/>
<accession>A0AA38XHW6</accession>
<comment type="caution">
    <text evidence="2">The sequence shown here is derived from an EMBL/GenBank/DDBJ whole genome shotgun (WGS) entry which is preliminary data.</text>
</comment>
<feature type="compositionally biased region" description="Polar residues" evidence="1">
    <location>
        <begin position="86"/>
        <end position="97"/>
    </location>
</feature>
<name>A0AA38XHW6_9EURO</name>
<gene>
    <name evidence="2" type="ORF">H2200_003353</name>
</gene>
<keyword evidence="3" id="KW-1185">Reference proteome</keyword>
<evidence type="ECO:0000313" key="3">
    <source>
        <dbReference type="Proteomes" id="UP001172673"/>
    </source>
</evidence>
<feature type="compositionally biased region" description="Low complexity" evidence="1">
    <location>
        <begin position="107"/>
        <end position="116"/>
    </location>
</feature>
<dbReference type="EMBL" id="JAPDRK010000004">
    <property type="protein sequence ID" value="KAJ9613411.1"/>
    <property type="molecule type" value="Genomic_DNA"/>
</dbReference>
<feature type="region of interest" description="Disordered" evidence="1">
    <location>
        <begin position="81"/>
        <end position="116"/>
    </location>
</feature>
<dbReference type="Proteomes" id="UP001172673">
    <property type="component" value="Unassembled WGS sequence"/>
</dbReference>
<organism evidence="2 3">
    <name type="scientific">Cladophialophora chaetospira</name>
    <dbReference type="NCBI Taxonomy" id="386627"/>
    <lineage>
        <taxon>Eukaryota</taxon>
        <taxon>Fungi</taxon>
        <taxon>Dikarya</taxon>
        <taxon>Ascomycota</taxon>
        <taxon>Pezizomycotina</taxon>
        <taxon>Eurotiomycetes</taxon>
        <taxon>Chaetothyriomycetidae</taxon>
        <taxon>Chaetothyriales</taxon>
        <taxon>Herpotrichiellaceae</taxon>
        <taxon>Cladophialophora</taxon>
    </lineage>
</organism>
<evidence type="ECO:0000256" key="1">
    <source>
        <dbReference type="SAM" id="MobiDB-lite"/>
    </source>
</evidence>
<reference evidence="2" key="1">
    <citation type="submission" date="2022-10" db="EMBL/GenBank/DDBJ databases">
        <title>Culturing micro-colonial fungi from biological soil crusts in the Mojave desert and describing Neophaeococcomyces mojavensis, and introducing the new genera and species Taxawa tesnikishii.</title>
        <authorList>
            <person name="Kurbessoian T."/>
            <person name="Stajich J.E."/>
        </authorList>
    </citation>
    <scope>NUCLEOTIDE SEQUENCE</scope>
    <source>
        <strain evidence="2">TK_41</strain>
    </source>
</reference>